<dbReference type="SMART" id="SM00849">
    <property type="entry name" value="Lactamase_B"/>
    <property type="match status" value="1"/>
</dbReference>
<evidence type="ECO:0000256" key="1">
    <source>
        <dbReference type="ARBA" id="ARBA00005250"/>
    </source>
</evidence>
<evidence type="ECO:0000313" key="5">
    <source>
        <dbReference type="Proteomes" id="UP001184150"/>
    </source>
</evidence>
<feature type="chain" id="PRO_5046904038" evidence="2">
    <location>
        <begin position="27"/>
        <end position="301"/>
    </location>
</feature>
<comment type="similarity">
    <text evidence="1">Belongs to the metallo-beta-lactamase superfamily. Class-B beta-lactamase family.</text>
</comment>
<keyword evidence="5" id="KW-1185">Reference proteome</keyword>
<evidence type="ECO:0000259" key="3">
    <source>
        <dbReference type="SMART" id="SM00849"/>
    </source>
</evidence>
<comment type="caution">
    <text evidence="4">The sequence shown here is derived from an EMBL/GenBank/DDBJ whole genome shotgun (WGS) entry which is preliminary data.</text>
</comment>
<name>A0ABU1MN32_9SPHN</name>
<protein>
    <submittedName>
        <fullName evidence="4">Glyoxylase-like metal-dependent hydrolase (Beta-lactamase superfamily II)</fullName>
    </submittedName>
</protein>
<reference evidence="4 5" key="1">
    <citation type="submission" date="2023-07" db="EMBL/GenBank/DDBJ databases">
        <title>Sorghum-associated microbial communities from plants grown in Nebraska, USA.</title>
        <authorList>
            <person name="Schachtman D."/>
        </authorList>
    </citation>
    <scope>NUCLEOTIDE SEQUENCE [LARGE SCALE GENOMIC DNA]</scope>
    <source>
        <strain evidence="4 5">DS1027</strain>
    </source>
</reference>
<feature type="domain" description="Metallo-beta-lactamase" evidence="3">
    <location>
        <begin position="68"/>
        <end position="238"/>
    </location>
</feature>
<dbReference type="EMBL" id="JAVDRD010000006">
    <property type="protein sequence ID" value="MDR6511735.1"/>
    <property type="molecule type" value="Genomic_DNA"/>
</dbReference>
<proteinExistence type="inferred from homology"/>
<dbReference type="PANTHER" id="PTHR42951">
    <property type="entry name" value="METALLO-BETA-LACTAMASE DOMAIN-CONTAINING"/>
    <property type="match status" value="1"/>
</dbReference>
<dbReference type="Proteomes" id="UP001184150">
    <property type="component" value="Unassembled WGS sequence"/>
</dbReference>
<evidence type="ECO:0000313" key="4">
    <source>
        <dbReference type="EMBL" id="MDR6511735.1"/>
    </source>
</evidence>
<dbReference type="SUPFAM" id="SSF56281">
    <property type="entry name" value="Metallo-hydrolase/oxidoreductase"/>
    <property type="match status" value="1"/>
</dbReference>
<dbReference type="PANTHER" id="PTHR42951:SF4">
    <property type="entry name" value="ACYL-COENZYME A THIOESTERASE MBLAC2"/>
    <property type="match status" value="1"/>
</dbReference>
<dbReference type="InterPro" id="IPR050855">
    <property type="entry name" value="NDM-1-like"/>
</dbReference>
<dbReference type="RefSeq" id="WP_309805519.1">
    <property type="nucleotide sequence ID" value="NZ_JAVDRD010000006.1"/>
</dbReference>
<accession>A0ABU1MN32</accession>
<sequence length="301" mass="32442">MDTARRFRLTLALTAGSSLLIGAAPAFDPPPFAHWIDGTTASEPEMQVQQVDADTFVIRQSVKTNFEAPFLYLLFGQSGALLVDTGAGGLMVRPTVERVIAQWRQAHGNRPLHLTVAHSHSHGDHHAGDSEFAGRPDTTVVGLAPADVASAFHVADWPNGLGTLDLGGRVLRAIPTPGHQSAHVMIYDPQTRLLLSGDMLYPGRLYVPINHFAEFRASAHRLAAFAQTHPIRALLGTHIEMTTTPGEDYPMEAPTHPAEHGLALPPAAIADLVQTVDAMGNTPVKAVRPDFIVYPVEPRPN</sequence>
<dbReference type="Pfam" id="PF00753">
    <property type="entry name" value="Lactamase_B"/>
    <property type="match status" value="1"/>
</dbReference>
<dbReference type="Gene3D" id="3.60.15.10">
    <property type="entry name" value="Ribonuclease Z/Hydroxyacylglutathione hydrolase-like"/>
    <property type="match status" value="1"/>
</dbReference>
<dbReference type="InterPro" id="IPR001279">
    <property type="entry name" value="Metallo-B-lactamas"/>
</dbReference>
<dbReference type="InterPro" id="IPR036866">
    <property type="entry name" value="RibonucZ/Hydroxyglut_hydro"/>
</dbReference>
<gene>
    <name evidence="4" type="ORF">J2792_002611</name>
</gene>
<keyword evidence="2" id="KW-0732">Signal</keyword>
<evidence type="ECO:0000256" key="2">
    <source>
        <dbReference type="SAM" id="SignalP"/>
    </source>
</evidence>
<feature type="signal peptide" evidence="2">
    <location>
        <begin position="1"/>
        <end position="26"/>
    </location>
</feature>
<organism evidence="4 5">
    <name type="scientific">Novosphingobium capsulatum</name>
    <dbReference type="NCBI Taxonomy" id="13688"/>
    <lineage>
        <taxon>Bacteria</taxon>
        <taxon>Pseudomonadati</taxon>
        <taxon>Pseudomonadota</taxon>
        <taxon>Alphaproteobacteria</taxon>
        <taxon>Sphingomonadales</taxon>
        <taxon>Sphingomonadaceae</taxon>
        <taxon>Novosphingobium</taxon>
    </lineage>
</organism>